<reference evidence="1" key="1">
    <citation type="submission" date="2020-10" db="EMBL/GenBank/DDBJ databases">
        <authorList>
            <person name="Gilroy R."/>
        </authorList>
    </citation>
    <scope>NUCLEOTIDE SEQUENCE</scope>
    <source>
        <strain evidence="1">20514</strain>
    </source>
</reference>
<proteinExistence type="predicted"/>
<dbReference type="Proteomes" id="UP000810252">
    <property type="component" value="Unassembled WGS sequence"/>
</dbReference>
<protein>
    <submittedName>
        <fullName evidence="1">Uncharacterized protein</fullName>
    </submittedName>
</protein>
<reference evidence="1" key="2">
    <citation type="journal article" date="2021" name="PeerJ">
        <title>Extensive microbial diversity within the chicken gut microbiome revealed by metagenomics and culture.</title>
        <authorList>
            <person name="Gilroy R."/>
            <person name="Ravi A."/>
            <person name="Getino M."/>
            <person name="Pursley I."/>
            <person name="Horton D.L."/>
            <person name="Alikhan N.F."/>
            <person name="Baker D."/>
            <person name="Gharbi K."/>
            <person name="Hall N."/>
            <person name="Watson M."/>
            <person name="Adriaenssens E.M."/>
            <person name="Foster-Nyarko E."/>
            <person name="Jarju S."/>
            <person name="Secka A."/>
            <person name="Antonio M."/>
            <person name="Oren A."/>
            <person name="Chaudhuri R.R."/>
            <person name="La Ragione R."/>
            <person name="Hildebrand F."/>
            <person name="Pallen M.J."/>
        </authorList>
    </citation>
    <scope>NUCLEOTIDE SEQUENCE</scope>
    <source>
        <strain evidence="1">20514</strain>
    </source>
</reference>
<gene>
    <name evidence="1" type="ORF">IAC29_00700</name>
</gene>
<comment type="caution">
    <text evidence="1">The sequence shown here is derived from an EMBL/GenBank/DDBJ whole genome shotgun (WGS) entry which is preliminary data.</text>
</comment>
<dbReference type="EMBL" id="JADIMQ010000011">
    <property type="protein sequence ID" value="MBO8447773.1"/>
    <property type="molecule type" value="Genomic_DNA"/>
</dbReference>
<organism evidence="1 2">
    <name type="scientific">Candidatus Cryptobacteroides merdigallinarum</name>
    <dbReference type="NCBI Taxonomy" id="2840770"/>
    <lineage>
        <taxon>Bacteria</taxon>
        <taxon>Pseudomonadati</taxon>
        <taxon>Bacteroidota</taxon>
        <taxon>Bacteroidia</taxon>
        <taxon>Bacteroidales</taxon>
        <taxon>Candidatus Cryptobacteroides</taxon>
    </lineage>
</organism>
<evidence type="ECO:0000313" key="2">
    <source>
        <dbReference type="Proteomes" id="UP000810252"/>
    </source>
</evidence>
<dbReference type="AlphaFoldDB" id="A0A9D9EIT1"/>
<accession>A0A9D9EIT1</accession>
<sequence>MDKGFSPSVALVAVAVAAMCVGCSIKEDRSLCPCSLALDFSDVEASVADMSEVYISAPGGFLYHDEEAVLGMAEAEVSGEVRRVYSVDVPKTQVDVSVVSGAGGGFVPGKGISIRTGEQCPPVFLHYSRLDAVAEWRIVPVKLRKDYCRIDIRMLASAGEYPFRLTVKGNVCGINADRSVAEGSFSYSFVPDSDGSGAVRVPRQLDNSLVLQVLDGDRVLREFALGEYIAESGFDWTQEDLADVGVEIDYANSYIKVKVAEWSGSFGFDIVI</sequence>
<evidence type="ECO:0000313" key="1">
    <source>
        <dbReference type="EMBL" id="MBO8447773.1"/>
    </source>
</evidence>
<name>A0A9D9EIT1_9BACT</name>